<dbReference type="EMBL" id="HBUF01343216">
    <property type="protein sequence ID" value="CAG6706388.1"/>
    <property type="molecule type" value="Transcribed_RNA"/>
</dbReference>
<sequence>MRNAAALRSLVHSINCLPTSSTNLFTSSHHGPRVSTEKGTRGLLQFACICSSFVLLAPRPPCQPAALNPRHEMGPLCHRMLHPTQHIYHLSMAQGTFHLAYDRLLVANPRALTLMELGQTPKLCR</sequence>
<reference evidence="1" key="1">
    <citation type="submission" date="2021-05" db="EMBL/GenBank/DDBJ databases">
        <authorList>
            <person name="Alioto T."/>
            <person name="Alioto T."/>
            <person name="Gomez Garrido J."/>
        </authorList>
    </citation>
    <scope>NUCLEOTIDE SEQUENCE</scope>
</reference>
<organism evidence="1">
    <name type="scientific">Cacopsylla melanoneura</name>
    <dbReference type="NCBI Taxonomy" id="428564"/>
    <lineage>
        <taxon>Eukaryota</taxon>
        <taxon>Metazoa</taxon>
        <taxon>Ecdysozoa</taxon>
        <taxon>Arthropoda</taxon>
        <taxon>Hexapoda</taxon>
        <taxon>Insecta</taxon>
        <taxon>Pterygota</taxon>
        <taxon>Neoptera</taxon>
        <taxon>Paraneoptera</taxon>
        <taxon>Hemiptera</taxon>
        <taxon>Sternorrhyncha</taxon>
        <taxon>Psylloidea</taxon>
        <taxon>Psyllidae</taxon>
        <taxon>Psyllinae</taxon>
        <taxon>Cacopsylla</taxon>
    </lineage>
</organism>
<accession>A0A8D8UHU9</accession>
<proteinExistence type="predicted"/>
<name>A0A8D8UHU9_9HEMI</name>
<protein>
    <submittedName>
        <fullName evidence="1">Uncharacterized protein</fullName>
    </submittedName>
</protein>
<evidence type="ECO:0000313" key="1">
    <source>
        <dbReference type="EMBL" id="CAG6706388.1"/>
    </source>
</evidence>
<dbReference type="AlphaFoldDB" id="A0A8D8UHU9"/>